<evidence type="ECO:0008006" key="8">
    <source>
        <dbReference type="Google" id="ProtNLM"/>
    </source>
</evidence>
<dbReference type="Pfam" id="PF00830">
    <property type="entry name" value="Ribosomal_L28"/>
    <property type="match status" value="1"/>
</dbReference>
<dbReference type="InterPro" id="IPR037147">
    <property type="entry name" value="Ribosomal_bL28_sf"/>
</dbReference>
<dbReference type="InterPro" id="IPR026569">
    <property type="entry name" value="Ribosomal_bL28"/>
</dbReference>
<dbReference type="SUPFAM" id="SSF143800">
    <property type="entry name" value="L28p-like"/>
    <property type="match status" value="1"/>
</dbReference>
<dbReference type="Gene3D" id="2.30.170.40">
    <property type="entry name" value="Ribosomal protein L28/L24"/>
    <property type="match status" value="1"/>
</dbReference>
<proteinExistence type="inferred from homology"/>
<feature type="chain" id="PRO_5042058291" description="50S ribosomal protein L28" evidence="5">
    <location>
        <begin position="26"/>
        <end position="258"/>
    </location>
</feature>
<sequence length="258" mass="29853">MTLYRQNIALCFSILLFSIPSFSYRQVCARMEKDNPQNTGVTPSSFTSNNRNTKGKSEIWSDTPSNRRHFVVYSEKRHKEAIWGRKYTSTGTSSQKRHHRIVGRGGGLPRRYKVSGMPTKKMEHPARKCMLLGKMDNTKARQISHSGKRTHRKQKVNLQWRRIWCISKGHYVRLRLSMKGLKTIKRLGLEEAAQRFHLNLNNPKLFAGYANLRKKLVSTDNEFPGNVITSSASCSSNNADTYSKLYSIYCLKDYNFMY</sequence>
<evidence type="ECO:0000313" key="7">
    <source>
        <dbReference type="Proteomes" id="UP001230268"/>
    </source>
</evidence>
<keyword evidence="7" id="KW-1185">Reference proteome</keyword>
<name>A0AAD8PEE2_BABGI</name>
<dbReference type="PANTHER" id="PTHR13528">
    <property type="entry name" value="39S RIBOSOMAL PROTEIN L28, MITOCHONDRIAL"/>
    <property type="match status" value="1"/>
</dbReference>
<organism evidence="6 7">
    <name type="scientific">Babesia gibsoni</name>
    <dbReference type="NCBI Taxonomy" id="33632"/>
    <lineage>
        <taxon>Eukaryota</taxon>
        <taxon>Sar</taxon>
        <taxon>Alveolata</taxon>
        <taxon>Apicomplexa</taxon>
        <taxon>Aconoidasida</taxon>
        <taxon>Piroplasmida</taxon>
        <taxon>Babesiidae</taxon>
        <taxon>Babesia</taxon>
    </lineage>
</organism>
<keyword evidence="2" id="KW-0689">Ribosomal protein</keyword>
<dbReference type="GO" id="GO:0003735">
    <property type="term" value="F:structural constituent of ribosome"/>
    <property type="evidence" value="ECO:0007669"/>
    <property type="project" value="InterPro"/>
</dbReference>
<dbReference type="PANTHER" id="PTHR13528:SF2">
    <property type="entry name" value="LARGE RIBOSOMAL SUBUNIT PROTEIN BL28M"/>
    <property type="match status" value="1"/>
</dbReference>
<keyword evidence="5" id="KW-0732">Signal</keyword>
<dbReference type="EMBL" id="JAVEPI010000002">
    <property type="protein sequence ID" value="KAK1443810.1"/>
    <property type="molecule type" value="Genomic_DNA"/>
</dbReference>
<keyword evidence="3" id="KW-0687">Ribonucleoprotein</keyword>
<comment type="similarity">
    <text evidence="1">Belongs to the bacterial ribosomal protein bL28 family.</text>
</comment>
<evidence type="ECO:0000256" key="5">
    <source>
        <dbReference type="SAM" id="SignalP"/>
    </source>
</evidence>
<evidence type="ECO:0000256" key="2">
    <source>
        <dbReference type="ARBA" id="ARBA00022980"/>
    </source>
</evidence>
<evidence type="ECO:0000313" key="6">
    <source>
        <dbReference type="EMBL" id="KAK1443810.1"/>
    </source>
</evidence>
<comment type="caution">
    <text evidence="6">The sequence shown here is derived from an EMBL/GenBank/DDBJ whole genome shotgun (WGS) entry which is preliminary data.</text>
</comment>
<dbReference type="InterPro" id="IPR034704">
    <property type="entry name" value="Ribosomal_bL28/bL31-like_sf"/>
</dbReference>
<feature type="signal peptide" evidence="5">
    <location>
        <begin position="1"/>
        <end position="25"/>
    </location>
</feature>
<feature type="compositionally biased region" description="Polar residues" evidence="4">
    <location>
        <begin position="36"/>
        <end position="52"/>
    </location>
</feature>
<accession>A0AAD8PEE2</accession>
<dbReference type="Proteomes" id="UP001230268">
    <property type="component" value="Unassembled WGS sequence"/>
</dbReference>
<protein>
    <recommendedName>
        <fullName evidence="8">50S ribosomal protein L28</fullName>
    </recommendedName>
</protein>
<feature type="region of interest" description="Disordered" evidence="4">
    <location>
        <begin position="34"/>
        <end position="61"/>
    </location>
</feature>
<gene>
    <name evidence="6" type="ORF">BgAZ_206860</name>
</gene>
<dbReference type="GO" id="GO:0005840">
    <property type="term" value="C:ribosome"/>
    <property type="evidence" value="ECO:0007669"/>
    <property type="project" value="UniProtKB-KW"/>
</dbReference>
<evidence type="ECO:0000256" key="1">
    <source>
        <dbReference type="ARBA" id="ARBA00008760"/>
    </source>
</evidence>
<reference evidence="6" key="1">
    <citation type="submission" date="2023-08" db="EMBL/GenBank/DDBJ databases">
        <title>Draft sequence of the Babesia gibsoni genome.</title>
        <authorList>
            <person name="Yamagishi J.Y."/>
            <person name="Xuan X.X."/>
        </authorList>
    </citation>
    <scope>NUCLEOTIDE SEQUENCE</scope>
    <source>
        <strain evidence="6">Azabu</strain>
    </source>
</reference>
<dbReference type="GO" id="GO:1990904">
    <property type="term" value="C:ribonucleoprotein complex"/>
    <property type="evidence" value="ECO:0007669"/>
    <property type="project" value="UniProtKB-KW"/>
</dbReference>
<feature type="region of interest" description="Disordered" evidence="4">
    <location>
        <begin position="89"/>
        <end position="120"/>
    </location>
</feature>
<evidence type="ECO:0000256" key="3">
    <source>
        <dbReference type="ARBA" id="ARBA00023274"/>
    </source>
</evidence>
<dbReference type="AlphaFoldDB" id="A0AAD8PEE2"/>
<evidence type="ECO:0000256" key="4">
    <source>
        <dbReference type="SAM" id="MobiDB-lite"/>
    </source>
</evidence>